<dbReference type="OrthoDB" id="5522031at2"/>
<dbReference type="InterPro" id="IPR029058">
    <property type="entry name" value="AB_hydrolase_fold"/>
</dbReference>
<keyword evidence="3" id="KW-1185">Reference proteome</keyword>
<evidence type="ECO:0000313" key="3">
    <source>
        <dbReference type="Proteomes" id="UP000027451"/>
    </source>
</evidence>
<dbReference type="PANTHER" id="PTHR45856:SF24">
    <property type="entry name" value="FUNGAL LIPASE-LIKE DOMAIN-CONTAINING PROTEIN"/>
    <property type="match status" value="1"/>
</dbReference>
<proteinExistence type="predicted"/>
<dbReference type="PANTHER" id="PTHR45856">
    <property type="entry name" value="ALPHA/BETA-HYDROLASES SUPERFAMILY PROTEIN"/>
    <property type="match status" value="1"/>
</dbReference>
<dbReference type="CDD" id="cd00519">
    <property type="entry name" value="Lipase_3"/>
    <property type="match status" value="1"/>
</dbReference>
<dbReference type="RefSeq" id="WP_008345233.1">
    <property type="nucleotide sequence ID" value="NZ_JFHD01000046.1"/>
</dbReference>
<feature type="domain" description="Fungal lipase-type" evidence="1">
    <location>
        <begin position="34"/>
        <end position="137"/>
    </location>
</feature>
<dbReference type="Gene3D" id="3.40.50.1820">
    <property type="entry name" value="alpha/beta hydrolase"/>
    <property type="match status" value="1"/>
</dbReference>
<dbReference type="Proteomes" id="UP000027451">
    <property type="component" value="Unassembled WGS sequence"/>
</dbReference>
<dbReference type="SUPFAM" id="SSF53474">
    <property type="entry name" value="alpha/beta-Hydrolases"/>
    <property type="match status" value="1"/>
</dbReference>
<dbReference type="InterPro" id="IPR002921">
    <property type="entry name" value="Fungal_lipase-type"/>
</dbReference>
<evidence type="ECO:0000259" key="1">
    <source>
        <dbReference type="Pfam" id="PF01764"/>
    </source>
</evidence>
<gene>
    <name evidence="2" type="ORF">BG60_28000</name>
</gene>
<protein>
    <recommendedName>
        <fullName evidence="1">Fungal lipase-type domain-containing protein</fullName>
    </recommendedName>
</protein>
<organism evidence="2 3">
    <name type="scientific">Caballeronia zhejiangensis</name>
    <dbReference type="NCBI Taxonomy" id="871203"/>
    <lineage>
        <taxon>Bacteria</taxon>
        <taxon>Pseudomonadati</taxon>
        <taxon>Pseudomonadota</taxon>
        <taxon>Betaproteobacteria</taxon>
        <taxon>Burkholderiales</taxon>
        <taxon>Burkholderiaceae</taxon>
        <taxon>Caballeronia</taxon>
    </lineage>
</organism>
<dbReference type="AlphaFoldDB" id="A0A656Q916"/>
<dbReference type="GO" id="GO:0006629">
    <property type="term" value="P:lipid metabolic process"/>
    <property type="evidence" value="ECO:0007669"/>
    <property type="project" value="InterPro"/>
</dbReference>
<dbReference type="Pfam" id="PF01764">
    <property type="entry name" value="Lipase_3"/>
    <property type="match status" value="1"/>
</dbReference>
<dbReference type="EMBL" id="JFHD01000046">
    <property type="protein sequence ID" value="KDR25531.1"/>
    <property type="molecule type" value="Genomic_DNA"/>
</dbReference>
<evidence type="ECO:0000313" key="2">
    <source>
        <dbReference type="EMBL" id="KDR25531.1"/>
    </source>
</evidence>
<accession>A0A656Q916</accession>
<sequence length="146" mass="15632">MPGRIRFDNRTIFEDAATGTQGFGASRSSDGLCVLEFRGTEPTQLTDLGADLAFTLTDRTEKAGRVHKGFAGAARSVLPELERWLEHTQAALKRLIVTGHRLDAAIATLYASLIASGRLITIGSPRVGDAAFSATLAGIDMMRLVD</sequence>
<name>A0A656Q916_9BURK</name>
<reference evidence="2 3" key="1">
    <citation type="submission" date="2014-03" db="EMBL/GenBank/DDBJ databases">
        <title>Draft Genome Sequences of Four Burkholderia Strains.</title>
        <authorList>
            <person name="Liu X.Y."/>
            <person name="Li C.X."/>
            <person name="Xu J.H."/>
        </authorList>
    </citation>
    <scope>NUCLEOTIDE SEQUENCE [LARGE SCALE GENOMIC DNA]</scope>
    <source>
        <strain evidence="2 3">OP-1</strain>
    </source>
</reference>
<dbReference type="InterPro" id="IPR051218">
    <property type="entry name" value="Sec_MonoDiacylglyc_Lipase"/>
</dbReference>
<comment type="caution">
    <text evidence="2">The sequence shown here is derived from an EMBL/GenBank/DDBJ whole genome shotgun (WGS) entry which is preliminary data.</text>
</comment>